<protein>
    <submittedName>
        <fullName evidence="3">Related to amidase</fullName>
    </submittedName>
</protein>
<evidence type="ECO:0000259" key="2">
    <source>
        <dbReference type="Pfam" id="PF01425"/>
    </source>
</evidence>
<organism evidence="3 4">
    <name type="scientific">Rhynchosporium agropyri</name>
    <dbReference type="NCBI Taxonomy" id="914238"/>
    <lineage>
        <taxon>Eukaryota</taxon>
        <taxon>Fungi</taxon>
        <taxon>Dikarya</taxon>
        <taxon>Ascomycota</taxon>
        <taxon>Pezizomycotina</taxon>
        <taxon>Leotiomycetes</taxon>
        <taxon>Helotiales</taxon>
        <taxon>Ploettnerulaceae</taxon>
        <taxon>Rhynchosporium</taxon>
    </lineage>
</organism>
<dbReference type="InterPro" id="IPR023631">
    <property type="entry name" value="Amidase_dom"/>
</dbReference>
<dbReference type="PANTHER" id="PTHR42678">
    <property type="entry name" value="AMIDASE"/>
    <property type="match status" value="1"/>
</dbReference>
<feature type="domain" description="Amidase" evidence="2">
    <location>
        <begin position="55"/>
        <end position="513"/>
    </location>
</feature>
<dbReference type="Gene3D" id="3.90.1300.10">
    <property type="entry name" value="Amidase signature (AS) domain"/>
    <property type="match status" value="1"/>
</dbReference>
<evidence type="ECO:0000256" key="1">
    <source>
        <dbReference type="SAM" id="SignalP"/>
    </source>
</evidence>
<dbReference type="Proteomes" id="UP000178912">
    <property type="component" value="Unassembled WGS sequence"/>
</dbReference>
<dbReference type="PANTHER" id="PTHR42678:SF34">
    <property type="entry name" value="OS04G0183300 PROTEIN"/>
    <property type="match status" value="1"/>
</dbReference>
<evidence type="ECO:0000313" key="3">
    <source>
        <dbReference type="EMBL" id="CZT10534.1"/>
    </source>
</evidence>
<dbReference type="EMBL" id="FJUX01000129">
    <property type="protein sequence ID" value="CZT10534.1"/>
    <property type="molecule type" value="Genomic_DNA"/>
</dbReference>
<dbReference type="OrthoDB" id="566138at2759"/>
<keyword evidence="4" id="KW-1185">Reference proteome</keyword>
<dbReference type="Pfam" id="PF01425">
    <property type="entry name" value="Amidase"/>
    <property type="match status" value="1"/>
</dbReference>
<keyword evidence="1" id="KW-0732">Signal</keyword>
<accession>A0A1E1LJB2</accession>
<name>A0A1E1LJB2_9HELO</name>
<feature type="chain" id="PRO_5009447189" evidence="1">
    <location>
        <begin position="21"/>
        <end position="546"/>
    </location>
</feature>
<gene>
    <name evidence="3" type="ORF">RAG0_14973</name>
</gene>
<reference evidence="4" key="1">
    <citation type="submission" date="2016-03" db="EMBL/GenBank/DDBJ databases">
        <authorList>
            <person name="Guldener U."/>
        </authorList>
    </citation>
    <scope>NUCLEOTIDE SEQUENCE [LARGE SCALE GENOMIC DNA]</scope>
    <source>
        <strain evidence="4">04CH-RAC-A.6.1</strain>
    </source>
</reference>
<sequence>MAIKVFVLFVVLALTKVGWSSQKLYQRTPSCPDLLDVGAEELVAGLECGAWSSVDLTKAYLLRIQEVDARLHAVVETNPDALSIAANLDAERANGTIRSALHGIPMLIKNNIATHDQMNNTAGSYALLGATVPRDATVAAKLRAAGVILLGKSNVSQWANFRSSNSSNGWSAYGNQTLSAYYPHGDPSGSSSGSGVASSIGLAWASLGTETDGSILSPSSVNNLVGIKPSVGLTSRSLVIPISSHQDTVGPMARTVSDAAHILSIIAGKDESDNYTSAQPWDSPPDYIKALNLSSLRSARIGIPRKVIATFQDKTSPPVISAFNAAVQVMKEAGATIVENADYPAWEGYIGDDNETTVLEVDFIGGLAAYLALLKTNPNNVTSLADIRDFTQGSPLEQYPLRNTATWDDALSLGYNNSDYRFWQAYQASYYYGAEGGVLGALEKYKIDALILPTDYSSGPSARAGLPVVTVPLGYYPPNTTIVKSEDYGLVSVAPNIPFGISFIGAKWSEASLIGYAYAFEQRTKVRCQIKPYIAPTIQLADVVGR</sequence>
<proteinExistence type="predicted"/>
<feature type="signal peptide" evidence="1">
    <location>
        <begin position="1"/>
        <end position="20"/>
    </location>
</feature>
<dbReference type="AlphaFoldDB" id="A0A1E1LJB2"/>
<evidence type="ECO:0000313" key="4">
    <source>
        <dbReference type="Proteomes" id="UP000178912"/>
    </source>
</evidence>
<dbReference type="SUPFAM" id="SSF75304">
    <property type="entry name" value="Amidase signature (AS) enzymes"/>
    <property type="match status" value="1"/>
</dbReference>
<dbReference type="InterPro" id="IPR036928">
    <property type="entry name" value="AS_sf"/>
</dbReference>